<dbReference type="Pfam" id="PF03783">
    <property type="entry name" value="CsgG"/>
    <property type="match status" value="1"/>
</dbReference>
<dbReference type="RefSeq" id="WP_014109581.1">
    <property type="nucleotide sequence ID" value="NC_016041.1"/>
</dbReference>
<dbReference type="KEGG" id="gni:GNIT_2611"/>
<evidence type="ECO:0000256" key="5">
    <source>
        <dbReference type="ARBA" id="ARBA00022729"/>
    </source>
</evidence>
<dbReference type="PROSITE" id="PS51257">
    <property type="entry name" value="PROKAR_LIPOPROTEIN"/>
    <property type="match status" value="1"/>
</dbReference>
<gene>
    <name evidence="10" type="ordered locus">GNIT_2611</name>
</gene>
<keyword evidence="7" id="KW-0564">Palmitate</keyword>
<evidence type="ECO:0000256" key="1">
    <source>
        <dbReference type="ARBA" id="ARBA00003989"/>
    </source>
</evidence>
<evidence type="ECO:0000313" key="11">
    <source>
        <dbReference type="Proteomes" id="UP000009282"/>
    </source>
</evidence>
<proteinExistence type="inferred from homology"/>
<evidence type="ECO:0000256" key="8">
    <source>
        <dbReference type="ARBA" id="ARBA00023288"/>
    </source>
</evidence>
<accession>G4QI94</accession>
<dbReference type="EMBL" id="CP003060">
    <property type="protein sequence ID" value="AEP30708.1"/>
    <property type="molecule type" value="Genomic_DNA"/>
</dbReference>
<evidence type="ECO:0000313" key="10">
    <source>
        <dbReference type="EMBL" id="AEP30708.1"/>
    </source>
</evidence>
<dbReference type="SUPFAM" id="SSF52964">
    <property type="entry name" value="TolB, N-terminal domain"/>
    <property type="match status" value="1"/>
</dbReference>
<keyword evidence="4" id="KW-1003">Cell membrane</keyword>
<dbReference type="Gene3D" id="3.40.50.10610">
    <property type="entry name" value="ABC-type transport auxiliary lipoprotein component"/>
    <property type="match status" value="1"/>
</dbReference>
<dbReference type="InterPro" id="IPR005534">
    <property type="entry name" value="Curli_assmbl/transp-comp_CsgG"/>
</dbReference>
<comment type="similarity">
    <text evidence="2">Belongs to the CsgG family.</text>
</comment>
<feature type="chain" id="PRO_5003467274" description="Curli production assembly/transport component CsgG" evidence="9">
    <location>
        <begin position="27"/>
        <end position="272"/>
    </location>
</feature>
<dbReference type="eggNOG" id="COG1462">
    <property type="taxonomic scope" value="Bacteria"/>
</dbReference>
<protein>
    <recommendedName>
        <fullName evidence="3">Curli production assembly/transport component CsgG</fullName>
    </recommendedName>
</protein>
<dbReference type="GO" id="GO:0030288">
    <property type="term" value="C:outer membrane-bounded periplasmic space"/>
    <property type="evidence" value="ECO:0007669"/>
    <property type="project" value="InterPro"/>
</dbReference>
<keyword evidence="11" id="KW-1185">Reference proteome</keyword>
<dbReference type="TCDB" id="1.B.48.1.5">
    <property type="family name" value="the curli fiber subunit porin, cgsa, csgg (csgg) family"/>
</dbReference>
<evidence type="ECO:0000256" key="6">
    <source>
        <dbReference type="ARBA" id="ARBA00023136"/>
    </source>
</evidence>
<keyword evidence="8" id="KW-0449">Lipoprotein</keyword>
<dbReference type="PANTHER" id="PTHR41164">
    <property type="entry name" value="CURLI PRODUCTION ASSEMBLY/TRANSPORT COMPONENT CSGG"/>
    <property type="match status" value="1"/>
</dbReference>
<reference evidence="10" key="1">
    <citation type="journal article" date="2011" name="J. Bacteriol.">
        <title>Complete genome sequence of seawater bacterium Glaciecola nitratireducens FR1064T.</title>
        <authorList>
            <person name="Bian F."/>
            <person name="Qin Q.L."/>
            <person name="Xie B.B."/>
            <person name="Shu Y.L."/>
            <person name="Zhang X.Y."/>
            <person name="Yu Y."/>
            <person name="Chen B."/>
            <person name="Chen X.L."/>
            <person name="Zhou B.C."/>
            <person name="Zhang Y.Z."/>
        </authorList>
    </citation>
    <scope>NUCLEOTIDE SEQUENCE [LARGE SCALE GENOMIC DNA]</scope>
    <source>
        <strain evidence="10">FR1064</strain>
    </source>
</reference>
<dbReference type="Proteomes" id="UP000009282">
    <property type="component" value="Chromosome"/>
</dbReference>
<feature type="signal peptide" evidence="9">
    <location>
        <begin position="1"/>
        <end position="26"/>
    </location>
</feature>
<dbReference type="STRING" id="1085623.GNIT_2611"/>
<sequence length="272" mass="29187">MKSHFNRAKISVVVALGLVLTAGCTSSTKQTVNANQNTQAAISPTIAQAPAMGLKRKVAIARFTDETKNSSSIFVDRSFDNIGKQASDILSARLTNSGQFLMFERDDLDKVKSEQALEGMTSQIVGADYLIVGSISEFGRKTTSETGIFSRNKIQQAIATVNVRLIDTTTGQIVFSEEGSGEARAEANTTFGVGERAAFDSTLNDKAISAAISKVVSDLMENLLDTPWKAYLIAEQDGQYIMTGGASQGISVGDEFTILQKGKKLKTHKLDS</sequence>
<evidence type="ECO:0000256" key="3">
    <source>
        <dbReference type="ARBA" id="ARBA00014028"/>
    </source>
</evidence>
<keyword evidence="6" id="KW-0472">Membrane</keyword>
<dbReference type="HOGENOM" id="CLU_074310_0_0_6"/>
<organism evidence="10 11">
    <name type="scientific">Glaciecola nitratireducens (strain JCM 12485 / KCTC 12276 / FR1064)</name>
    <dbReference type="NCBI Taxonomy" id="1085623"/>
    <lineage>
        <taxon>Bacteria</taxon>
        <taxon>Pseudomonadati</taxon>
        <taxon>Pseudomonadota</taxon>
        <taxon>Gammaproteobacteria</taxon>
        <taxon>Alteromonadales</taxon>
        <taxon>Alteromonadaceae</taxon>
        <taxon>Brumicola</taxon>
    </lineage>
</organism>
<evidence type="ECO:0000256" key="9">
    <source>
        <dbReference type="SAM" id="SignalP"/>
    </source>
</evidence>
<name>G4QI94_GLANF</name>
<comment type="function">
    <text evidence="1">May be involved in the biogenesis of curli organelles.</text>
</comment>
<evidence type="ECO:0000256" key="4">
    <source>
        <dbReference type="ARBA" id="ARBA00022475"/>
    </source>
</evidence>
<evidence type="ECO:0000256" key="7">
    <source>
        <dbReference type="ARBA" id="ARBA00023139"/>
    </source>
</evidence>
<dbReference type="AlphaFoldDB" id="G4QI94"/>
<keyword evidence="5 9" id="KW-0732">Signal</keyword>
<dbReference type="PANTHER" id="PTHR41164:SF1">
    <property type="entry name" value="CURLI PRODUCTION ASSEMBLY_TRANSPORT COMPONENT CSGG"/>
    <property type="match status" value="1"/>
</dbReference>
<evidence type="ECO:0000256" key="2">
    <source>
        <dbReference type="ARBA" id="ARBA00008899"/>
    </source>
</evidence>